<reference evidence="1 2" key="1">
    <citation type="submission" date="2018-06" db="EMBL/GenBank/DDBJ databases">
        <title>Marinomonas sp. YLB-05 draft genome sequence.</title>
        <authorList>
            <person name="Yu L."/>
            <person name="Tang X."/>
        </authorList>
    </citation>
    <scope>NUCLEOTIDE SEQUENCE [LARGE SCALE GENOMIC DNA]</scope>
    <source>
        <strain evidence="1 2">YLB-05</strain>
    </source>
</reference>
<accession>A0A370UDI5</accession>
<sequence>MQDNFKVSLDGRIYSLGANANLLQSLLKQGELIHHSCLAGGCRSCALYLPNGDELLACQHQVSCDLQLHRLSSKDYDVPVDVQDIRVVGNGLSVVVCHANMALLPGDRVDWLVSKHSGRTISLDRSDRSLTIALPTSLANELPDSGIRFAKQQQRNHTDPSLKAVVFCDHKVLPIAQKLLDAFKGENYQVHAKPIVTDFSSPLVGYQFQRFDLAYVVTFGRYPMMELERLLHISKVRVDQYQYLPITN</sequence>
<dbReference type="OrthoDB" id="9806195at2"/>
<gene>
    <name evidence="1" type="ORF">DN730_02040</name>
</gene>
<dbReference type="RefSeq" id="WP_115466440.1">
    <property type="nucleotide sequence ID" value="NZ_QKRA01000001.1"/>
</dbReference>
<dbReference type="GO" id="GO:0051536">
    <property type="term" value="F:iron-sulfur cluster binding"/>
    <property type="evidence" value="ECO:0007669"/>
    <property type="project" value="InterPro"/>
</dbReference>
<keyword evidence="2" id="KW-1185">Reference proteome</keyword>
<dbReference type="InterPro" id="IPR012675">
    <property type="entry name" value="Beta-grasp_dom_sf"/>
</dbReference>
<dbReference type="InterPro" id="IPR036010">
    <property type="entry name" value="2Fe-2S_ferredoxin-like_sf"/>
</dbReference>
<dbReference type="Proteomes" id="UP000254326">
    <property type="component" value="Unassembled WGS sequence"/>
</dbReference>
<evidence type="ECO:0000313" key="1">
    <source>
        <dbReference type="EMBL" id="RDL45852.1"/>
    </source>
</evidence>
<evidence type="ECO:0000313" key="2">
    <source>
        <dbReference type="Proteomes" id="UP000254326"/>
    </source>
</evidence>
<comment type="caution">
    <text evidence="1">The sequence shown here is derived from an EMBL/GenBank/DDBJ whole genome shotgun (WGS) entry which is preliminary data.</text>
</comment>
<dbReference type="Gene3D" id="3.10.20.30">
    <property type="match status" value="1"/>
</dbReference>
<evidence type="ECO:0008006" key="3">
    <source>
        <dbReference type="Google" id="ProtNLM"/>
    </source>
</evidence>
<proteinExistence type="predicted"/>
<name>A0A370UDI5_9GAMM</name>
<protein>
    <recommendedName>
        <fullName evidence="3">2Fe-2S ferredoxin-type domain-containing protein</fullName>
    </recommendedName>
</protein>
<dbReference type="AlphaFoldDB" id="A0A370UDI5"/>
<dbReference type="EMBL" id="QKRA01000001">
    <property type="protein sequence ID" value="RDL45852.1"/>
    <property type="molecule type" value="Genomic_DNA"/>
</dbReference>
<dbReference type="SUPFAM" id="SSF54292">
    <property type="entry name" value="2Fe-2S ferredoxin-like"/>
    <property type="match status" value="1"/>
</dbReference>
<dbReference type="InterPro" id="IPR001041">
    <property type="entry name" value="2Fe-2S_ferredoxin-type"/>
</dbReference>
<organism evidence="1 2">
    <name type="scientific">Marinomonas piezotolerans</name>
    <dbReference type="NCBI Taxonomy" id="2213058"/>
    <lineage>
        <taxon>Bacteria</taxon>
        <taxon>Pseudomonadati</taxon>
        <taxon>Pseudomonadota</taxon>
        <taxon>Gammaproteobacteria</taxon>
        <taxon>Oceanospirillales</taxon>
        <taxon>Oceanospirillaceae</taxon>
        <taxon>Marinomonas</taxon>
    </lineage>
</organism>
<dbReference type="CDD" id="cd00207">
    <property type="entry name" value="fer2"/>
    <property type="match status" value="1"/>
</dbReference>